<reference evidence="6" key="1">
    <citation type="submission" date="2020-09" db="EMBL/GenBank/DDBJ databases">
        <title>Bacillus faecalis sp. nov., a moderately halophilic bacterium isolated from cow faeces.</title>
        <authorList>
            <person name="Jiang L."/>
            <person name="Lee J."/>
        </authorList>
    </citation>
    <scope>NUCLEOTIDE SEQUENCE</scope>
    <source>
        <strain evidence="6">AGMB 02131</strain>
    </source>
</reference>
<feature type="domain" description="Flagellar basal body rod protein N-terminal" evidence="3">
    <location>
        <begin position="7"/>
        <end position="35"/>
    </location>
</feature>
<dbReference type="PANTHER" id="PTHR30435">
    <property type="entry name" value="FLAGELLAR PROTEIN"/>
    <property type="match status" value="1"/>
</dbReference>
<evidence type="ECO:0000313" key="7">
    <source>
        <dbReference type="Proteomes" id="UP000602076"/>
    </source>
</evidence>
<dbReference type="Pfam" id="PF00460">
    <property type="entry name" value="Flg_bb_rod"/>
    <property type="match status" value="1"/>
</dbReference>
<evidence type="ECO:0000259" key="3">
    <source>
        <dbReference type="Pfam" id="PF00460"/>
    </source>
</evidence>
<evidence type="ECO:0000256" key="2">
    <source>
        <dbReference type="RuleBase" id="RU362116"/>
    </source>
</evidence>
<dbReference type="RefSeq" id="WP_190999743.1">
    <property type="nucleotide sequence ID" value="NZ_JACXSI010000059.1"/>
</dbReference>
<dbReference type="Pfam" id="PF22692">
    <property type="entry name" value="LlgE_F_G_D1"/>
    <property type="match status" value="1"/>
</dbReference>
<comment type="similarity">
    <text evidence="1 2">Belongs to the flagella basal body rod proteins family.</text>
</comment>
<dbReference type="InterPro" id="IPR019776">
    <property type="entry name" value="Flagellar_basal_body_rod_CS"/>
</dbReference>
<keyword evidence="6" id="KW-0966">Cell projection</keyword>
<dbReference type="InterPro" id="IPR037925">
    <property type="entry name" value="FlgE/F/G-like"/>
</dbReference>
<dbReference type="InterPro" id="IPR053967">
    <property type="entry name" value="LlgE_F_G-like_D1"/>
</dbReference>
<keyword evidence="7" id="KW-1185">Reference proteome</keyword>
<organism evidence="6 7">
    <name type="scientific">Peribacillus faecalis</name>
    <dbReference type="NCBI Taxonomy" id="2772559"/>
    <lineage>
        <taxon>Bacteria</taxon>
        <taxon>Bacillati</taxon>
        <taxon>Bacillota</taxon>
        <taxon>Bacilli</taxon>
        <taxon>Bacillales</taxon>
        <taxon>Bacillaceae</taxon>
        <taxon>Peribacillus</taxon>
    </lineage>
</organism>
<evidence type="ECO:0000259" key="4">
    <source>
        <dbReference type="Pfam" id="PF06429"/>
    </source>
</evidence>
<keyword evidence="2" id="KW-0975">Bacterial flagellum</keyword>
<keyword evidence="6" id="KW-0282">Flagellum</keyword>
<comment type="subcellular location">
    <subcellularLocation>
        <location evidence="2">Bacterial flagellum basal body</location>
    </subcellularLocation>
</comment>
<comment type="caution">
    <text evidence="6">The sequence shown here is derived from an EMBL/GenBank/DDBJ whole genome shotgun (WGS) entry which is preliminary data.</text>
</comment>
<evidence type="ECO:0000259" key="5">
    <source>
        <dbReference type="Pfam" id="PF22692"/>
    </source>
</evidence>
<dbReference type="EMBL" id="JACXSI010000059">
    <property type="protein sequence ID" value="MBD3110207.1"/>
    <property type="molecule type" value="Genomic_DNA"/>
</dbReference>
<feature type="domain" description="Flagellar basal-body/hook protein C-terminal" evidence="4">
    <location>
        <begin position="236"/>
        <end position="279"/>
    </location>
</feature>
<accession>A0A927CYT8</accession>
<dbReference type="Pfam" id="PF06429">
    <property type="entry name" value="Flg_bbr_C"/>
    <property type="match status" value="1"/>
</dbReference>
<dbReference type="InterPro" id="IPR010930">
    <property type="entry name" value="Flg_bb/hook_C_dom"/>
</dbReference>
<evidence type="ECO:0000256" key="1">
    <source>
        <dbReference type="ARBA" id="ARBA00009677"/>
    </source>
</evidence>
<gene>
    <name evidence="6" type="ORF">IEO70_17885</name>
</gene>
<dbReference type="AlphaFoldDB" id="A0A927CYT8"/>
<name>A0A927CYT8_9BACI</name>
<dbReference type="Proteomes" id="UP000602076">
    <property type="component" value="Unassembled WGS sequence"/>
</dbReference>
<protein>
    <submittedName>
        <fullName evidence="6">Flagellar hook-basal body protein</fullName>
    </submittedName>
</protein>
<dbReference type="SUPFAM" id="SSF117143">
    <property type="entry name" value="Flagellar hook protein flgE"/>
    <property type="match status" value="1"/>
</dbReference>
<dbReference type="PROSITE" id="PS00588">
    <property type="entry name" value="FLAGELLA_BB_ROD"/>
    <property type="match status" value="1"/>
</dbReference>
<dbReference type="GO" id="GO:0009425">
    <property type="term" value="C:bacterial-type flagellum basal body"/>
    <property type="evidence" value="ECO:0007669"/>
    <property type="project" value="UniProtKB-SubCell"/>
</dbReference>
<dbReference type="NCBIfam" id="TIGR03506">
    <property type="entry name" value="FlgEFG_subfam"/>
    <property type="match status" value="1"/>
</dbReference>
<sequence>MNRTMITATNTMSQLQLQMDLIGNNLANVDTTGYKRKEGTFNDLLVQQVNNQRDSADAIGRLTPQGIRQGVGAKISLVKLILTQGALKNTERDLDVALTKPDLFFKVQTTDASGTTEMRFTRDGSFYLSPSASDANQLELVTSSGNRILDQWNNPISITGDIDSITISENGTLVATKNDGQQQTIELGVISVQNPQYLENKGGNLYGLTNEAIAGVQQEDVYTDLIGGLRENVAVQQGSLENSNVDMSKEMTDLITAQRMYQFQARSVTLADQMLGLVNGLR</sequence>
<feature type="domain" description="Flagellar hook protein FlgE/F/G-like D1" evidence="5">
    <location>
        <begin position="104"/>
        <end position="174"/>
    </location>
</feature>
<keyword evidence="6" id="KW-0969">Cilium</keyword>
<proteinExistence type="inferred from homology"/>
<dbReference type="InterPro" id="IPR001444">
    <property type="entry name" value="Flag_bb_rod_N"/>
</dbReference>
<dbReference type="GO" id="GO:0071978">
    <property type="term" value="P:bacterial-type flagellum-dependent swarming motility"/>
    <property type="evidence" value="ECO:0007669"/>
    <property type="project" value="TreeGrafter"/>
</dbReference>
<dbReference type="InterPro" id="IPR020013">
    <property type="entry name" value="Flagellar_FlgE/F/G"/>
</dbReference>
<evidence type="ECO:0000313" key="6">
    <source>
        <dbReference type="EMBL" id="MBD3110207.1"/>
    </source>
</evidence>
<dbReference type="PANTHER" id="PTHR30435:SF19">
    <property type="entry name" value="FLAGELLAR BASAL-BODY ROD PROTEIN FLGG"/>
    <property type="match status" value="1"/>
</dbReference>